<evidence type="ECO:0000256" key="5">
    <source>
        <dbReference type="ARBA" id="ARBA00023136"/>
    </source>
</evidence>
<dbReference type="InterPro" id="IPR050307">
    <property type="entry name" value="Sterol_Desaturase_Related"/>
</dbReference>
<evidence type="ECO:0000256" key="6">
    <source>
        <dbReference type="SAM" id="Phobius"/>
    </source>
</evidence>
<evidence type="ECO:0000313" key="9">
    <source>
        <dbReference type="EMBL" id="OAY46750.1"/>
    </source>
</evidence>
<dbReference type="Gramene" id="Manes.06G024400.1.v8.1">
    <property type="protein sequence ID" value="Manes.06G024400.1.v8.1.CDS"/>
    <property type="gene ID" value="Manes.06G024400.v8.1"/>
</dbReference>
<dbReference type="STRING" id="3983.A0A2C9VM71"/>
<comment type="similarity">
    <text evidence="2">Belongs to the sterol desaturase family.</text>
</comment>
<evidence type="ECO:0008006" key="11">
    <source>
        <dbReference type="Google" id="ProtNLM"/>
    </source>
</evidence>
<feature type="transmembrane region" description="Helical" evidence="6">
    <location>
        <begin position="47"/>
        <end position="71"/>
    </location>
</feature>
<dbReference type="InterPro" id="IPR021940">
    <property type="entry name" value="CER1-like_C"/>
</dbReference>
<feature type="transmembrane region" description="Helical" evidence="6">
    <location>
        <begin position="92"/>
        <end position="113"/>
    </location>
</feature>
<proteinExistence type="inferred from homology"/>
<evidence type="ECO:0000256" key="4">
    <source>
        <dbReference type="ARBA" id="ARBA00022989"/>
    </source>
</evidence>
<dbReference type="GO" id="GO:0008610">
    <property type="term" value="P:lipid biosynthetic process"/>
    <property type="evidence" value="ECO:0007669"/>
    <property type="project" value="InterPro"/>
</dbReference>
<keyword evidence="10" id="KW-1185">Reference proteome</keyword>
<name>A0A2C9VM71_MANES</name>
<dbReference type="EMBL" id="CM004392">
    <property type="protein sequence ID" value="OAY46750.1"/>
    <property type="molecule type" value="Genomic_DNA"/>
</dbReference>
<dbReference type="OMA" id="MWAWAKT"/>
<gene>
    <name evidence="9" type="ORF">MANES_06G024400v8</name>
</gene>
<dbReference type="InterPro" id="IPR036291">
    <property type="entry name" value="NAD(P)-bd_dom_sf"/>
</dbReference>
<dbReference type="GO" id="GO:0016020">
    <property type="term" value="C:membrane"/>
    <property type="evidence" value="ECO:0007669"/>
    <property type="project" value="UniProtKB-SubCell"/>
</dbReference>
<accession>A0A2C9VM71</accession>
<dbReference type="SUPFAM" id="SSF51735">
    <property type="entry name" value="NAD(P)-binding Rossmann-fold domains"/>
    <property type="match status" value="1"/>
</dbReference>
<evidence type="ECO:0000259" key="8">
    <source>
        <dbReference type="Pfam" id="PF12076"/>
    </source>
</evidence>
<dbReference type="Proteomes" id="UP000091857">
    <property type="component" value="Chromosome 6"/>
</dbReference>
<dbReference type="AlphaFoldDB" id="A0A2C9VM71"/>
<dbReference type="GO" id="GO:0005506">
    <property type="term" value="F:iron ion binding"/>
    <property type="evidence" value="ECO:0007669"/>
    <property type="project" value="InterPro"/>
</dbReference>
<dbReference type="Pfam" id="PF04116">
    <property type="entry name" value="FA_hydroxylase"/>
    <property type="match status" value="1"/>
</dbReference>
<evidence type="ECO:0000259" key="7">
    <source>
        <dbReference type="Pfam" id="PF04116"/>
    </source>
</evidence>
<dbReference type="PANTHER" id="PTHR11863">
    <property type="entry name" value="STEROL DESATURASE"/>
    <property type="match status" value="1"/>
</dbReference>
<reference evidence="10" key="1">
    <citation type="journal article" date="2016" name="Nat. Biotechnol.">
        <title>Sequencing wild and cultivated cassava and related species reveals extensive interspecific hybridization and genetic diversity.</title>
        <authorList>
            <person name="Bredeson J.V."/>
            <person name="Lyons J.B."/>
            <person name="Prochnik S.E."/>
            <person name="Wu G.A."/>
            <person name="Ha C.M."/>
            <person name="Edsinger-Gonzales E."/>
            <person name="Grimwood J."/>
            <person name="Schmutz J."/>
            <person name="Rabbi I.Y."/>
            <person name="Egesi C."/>
            <person name="Nauluvula P."/>
            <person name="Lebot V."/>
            <person name="Ndunguru J."/>
            <person name="Mkamilo G."/>
            <person name="Bart R.S."/>
            <person name="Setter T.L."/>
            <person name="Gleadow R.M."/>
            <person name="Kulakow P."/>
            <person name="Ferguson M.E."/>
            <person name="Rounsley S."/>
            <person name="Rokhsar D.S."/>
        </authorList>
    </citation>
    <scope>NUCLEOTIDE SEQUENCE [LARGE SCALE GENOMIC DNA]</scope>
    <source>
        <strain evidence="10">cv. AM560-2</strain>
    </source>
</reference>
<dbReference type="OrthoDB" id="408954at2759"/>
<protein>
    <recommendedName>
        <fullName evidence="11">Fatty acid hydroxylase domain-containing protein</fullName>
    </recommendedName>
</protein>
<dbReference type="Pfam" id="PF12076">
    <property type="entry name" value="CER1-like_C"/>
    <property type="match status" value="1"/>
</dbReference>
<evidence type="ECO:0000256" key="3">
    <source>
        <dbReference type="ARBA" id="ARBA00022692"/>
    </source>
</evidence>
<comment type="caution">
    <text evidence="9">The sequence shown here is derived from an EMBL/GenBank/DDBJ whole genome shotgun (WGS) entry which is preliminary data.</text>
</comment>
<evidence type="ECO:0000256" key="2">
    <source>
        <dbReference type="ARBA" id="ARBA00009324"/>
    </source>
</evidence>
<dbReference type="GO" id="GO:0016491">
    <property type="term" value="F:oxidoreductase activity"/>
    <property type="evidence" value="ECO:0007669"/>
    <property type="project" value="InterPro"/>
</dbReference>
<dbReference type="Gene3D" id="3.40.50.720">
    <property type="entry name" value="NAD(P)-binding Rossmann-like Domain"/>
    <property type="match status" value="1"/>
</dbReference>
<feature type="domain" description="Very-long-chain aldehyde decarbonylase CER1-like C-terminal" evidence="8">
    <location>
        <begin position="452"/>
        <end position="622"/>
    </location>
</feature>
<organism evidence="9 10">
    <name type="scientific">Manihot esculenta</name>
    <name type="common">Cassava</name>
    <name type="synonym">Jatropha manihot</name>
    <dbReference type="NCBI Taxonomy" id="3983"/>
    <lineage>
        <taxon>Eukaryota</taxon>
        <taxon>Viridiplantae</taxon>
        <taxon>Streptophyta</taxon>
        <taxon>Embryophyta</taxon>
        <taxon>Tracheophyta</taxon>
        <taxon>Spermatophyta</taxon>
        <taxon>Magnoliopsida</taxon>
        <taxon>eudicotyledons</taxon>
        <taxon>Gunneridae</taxon>
        <taxon>Pentapetalae</taxon>
        <taxon>rosids</taxon>
        <taxon>fabids</taxon>
        <taxon>Malpighiales</taxon>
        <taxon>Euphorbiaceae</taxon>
        <taxon>Crotonoideae</taxon>
        <taxon>Manihoteae</taxon>
        <taxon>Manihot</taxon>
    </lineage>
</organism>
<keyword evidence="3 6" id="KW-0812">Transmembrane</keyword>
<feature type="transmembrane region" description="Helical" evidence="6">
    <location>
        <begin position="125"/>
        <end position="143"/>
    </location>
</feature>
<feature type="domain" description="Fatty acid hydroxylase" evidence="7">
    <location>
        <begin position="130"/>
        <end position="270"/>
    </location>
</feature>
<keyword evidence="4 6" id="KW-1133">Transmembrane helix</keyword>
<comment type="subcellular location">
    <subcellularLocation>
        <location evidence="1">Membrane</location>
        <topology evidence="1">Multi-pass membrane protein</topology>
    </subcellularLocation>
</comment>
<evidence type="ECO:0000313" key="10">
    <source>
        <dbReference type="Proteomes" id="UP000091857"/>
    </source>
</evidence>
<keyword evidence="5 6" id="KW-0472">Membrane</keyword>
<evidence type="ECO:0000256" key="1">
    <source>
        <dbReference type="ARBA" id="ARBA00004141"/>
    </source>
</evidence>
<dbReference type="InterPro" id="IPR006694">
    <property type="entry name" value="Fatty_acid_hydroxylase"/>
</dbReference>
<feature type="transmembrane region" description="Helical" evidence="6">
    <location>
        <begin position="322"/>
        <end position="344"/>
    </location>
</feature>
<sequence>MAAPLSVWPWEKLGIFKYLFYGPLVAKAIYSQIHQEGNFMIDWCLHILIICALRGLVHIFWSSFVNMLFLTSNRRINQQGYDFKQIDNEWNWDNFILLQAIIASIACYIFPTFIENVPVWNTKGFITILILHVGMSEPLYYWVHRCFHESYPFTHYHSLHHSSHVLHPFTGATATFLEHLVLTMIIGIPITGSYMMGYGSRAVVYGYILAFDFLRCLGHSNVEIVSHRLFEIFPFFRYLLYTPSYHSLHHSEMGTNFCLFMPVFDAIWNTLNANSWELHNQISSHAGKKERVPDFVFLAHAVDVSSSMHAPFVNRAIASFPYTAVSVMLPFWPVSFMVLLAMWAKAKTFMLSFYNLKGRLHATWVVPRTGFQYFLPFAQEGINKHIEEAILRADRDGVKVISLAALNKNEALNGGGTLFVNKHPKLRVRVVHGNTLTAAVILNEIHKDVKEVFLTGATSKLGRAIALYLCQRRVRVLMLTLSTERFQNVQKEAPLDCQSYLVQVTKYQAARNCKNWIVGKWITPREQSWAPKGTHFHQFVVPPILSFRRDCTYGDLAAMRLPEDVQGLGCCEYTMERGVVHACHAGGVVHLLEGWTHHEVGAIDVDRIDLVWNAALKHGLKPVSSVNKQKSM</sequence>